<protein>
    <submittedName>
        <fullName evidence="2">Uncharacterized protein</fullName>
    </submittedName>
</protein>
<gene>
    <name evidence="2" type="ORF">HERIO_2065</name>
</gene>
<evidence type="ECO:0000256" key="1">
    <source>
        <dbReference type="SAM" id="Coils"/>
    </source>
</evidence>
<dbReference type="VEuPathDB" id="MicrosporidiaDB:HERIO_2065"/>
<keyword evidence="3" id="KW-1185">Reference proteome</keyword>
<accession>A0A1X0Q8B7</accession>
<proteinExistence type="predicted"/>
<comment type="caution">
    <text evidence="2">The sequence shown here is derived from an EMBL/GenBank/DDBJ whole genome shotgun (WGS) entry which is preliminary data.</text>
</comment>
<name>A0A1X0Q8B7_9MICR</name>
<reference evidence="2 3" key="1">
    <citation type="journal article" date="2017" name="Environ. Microbiol.">
        <title>Decay of the glycolytic pathway and adaptation to intranuclear parasitism within Enterocytozoonidae microsporidia.</title>
        <authorList>
            <person name="Wiredu Boakye D."/>
            <person name="Jaroenlak P."/>
            <person name="Prachumwat A."/>
            <person name="Williams T.A."/>
            <person name="Bateman K.S."/>
            <person name="Itsathitphaisarn O."/>
            <person name="Sritunyalucksana K."/>
            <person name="Paszkiewicz K.H."/>
            <person name="Moore K.A."/>
            <person name="Stentiford G.D."/>
            <person name="Williams B.A."/>
        </authorList>
    </citation>
    <scope>NUCLEOTIDE SEQUENCE [LARGE SCALE GENOMIC DNA]</scope>
    <source>
        <strain evidence="2 3">GB1</strain>
    </source>
</reference>
<evidence type="ECO:0000313" key="2">
    <source>
        <dbReference type="EMBL" id="ORD95964.1"/>
    </source>
</evidence>
<evidence type="ECO:0000313" key="3">
    <source>
        <dbReference type="Proteomes" id="UP000192356"/>
    </source>
</evidence>
<dbReference type="AlphaFoldDB" id="A0A1X0Q8B7"/>
<feature type="coiled-coil region" evidence="1">
    <location>
        <begin position="1"/>
        <end position="38"/>
    </location>
</feature>
<dbReference type="VEuPathDB" id="MicrosporidiaDB:A0H76_1663"/>
<dbReference type="Proteomes" id="UP000192356">
    <property type="component" value="Unassembled WGS sequence"/>
</dbReference>
<dbReference type="EMBL" id="LVKB01000148">
    <property type="protein sequence ID" value="ORD95964.1"/>
    <property type="molecule type" value="Genomic_DNA"/>
</dbReference>
<keyword evidence="1" id="KW-0175">Coiled coil</keyword>
<sequence>MRKQKNELIEMKKQKTELIELFRDNEKLKKEMKSLDASIFIKEAKYLGSIPNDPVTRNLEYYLNGTSERKRSEVNPRDIIFSVNYPK</sequence>
<organism evidence="2 3">
    <name type="scientific">Hepatospora eriocheir</name>
    <dbReference type="NCBI Taxonomy" id="1081669"/>
    <lineage>
        <taxon>Eukaryota</taxon>
        <taxon>Fungi</taxon>
        <taxon>Fungi incertae sedis</taxon>
        <taxon>Microsporidia</taxon>
        <taxon>Hepatosporidae</taxon>
        <taxon>Hepatospora</taxon>
    </lineage>
</organism>